<evidence type="ECO:0000313" key="1">
    <source>
        <dbReference type="EMBL" id="MBX67930.1"/>
    </source>
</evidence>
<reference evidence="1" key="1">
    <citation type="submission" date="2018-02" db="EMBL/GenBank/DDBJ databases">
        <title>Rhizophora mucronata_Transcriptome.</title>
        <authorList>
            <person name="Meera S.P."/>
            <person name="Sreeshan A."/>
            <person name="Augustine A."/>
        </authorList>
    </citation>
    <scope>NUCLEOTIDE SEQUENCE</scope>
    <source>
        <tissue evidence="1">Leaf</tissue>
    </source>
</reference>
<name>A0A2P2QLP2_RHIMU</name>
<proteinExistence type="predicted"/>
<dbReference type="EMBL" id="GGEC01087446">
    <property type="protein sequence ID" value="MBX67930.1"/>
    <property type="molecule type" value="Transcribed_RNA"/>
</dbReference>
<dbReference type="AlphaFoldDB" id="A0A2P2QLP2"/>
<sequence>MFIYFIFFLGFILGMIFCENYMVECLGLQGCISLFL</sequence>
<protein>
    <submittedName>
        <fullName evidence="1">Uncharacterized protein</fullName>
    </submittedName>
</protein>
<accession>A0A2P2QLP2</accession>
<organism evidence="1">
    <name type="scientific">Rhizophora mucronata</name>
    <name type="common">Asiatic mangrove</name>
    <dbReference type="NCBI Taxonomy" id="61149"/>
    <lineage>
        <taxon>Eukaryota</taxon>
        <taxon>Viridiplantae</taxon>
        <taxon>Streptophyta</taxon>
        <taxon>Embryophyta</taxon>
        <taxon>Tracheophyta</taxon>
        <taxon>Spermatophyta</taxon>
        <taxon>Magnoliopsida</taxon>
        <taxon>eudicotyledons</taxon>
        <taxon>Gunneridae</taxon>
        <taxon>Pentapetalae</taxon>
        <taxon>rosids</taxon>
        <taxon>fabids</taxon>
        <taxon>Malpighiales</taxon>
        <taxon>Rhizophoraceae</taxon>
        <taxon>Rhizophora</taxon>
    </lineage>
</organism>